<reference evidence="1 2" key="1">
    <citation type="submission" date="2019-03" db="EMBL/GenBank/DDBJ databases">
        <title>Single cell metagenomics reveals metabolic interactions within the superorganism composed of flagellate Streblomastix strix and complex community of Bacteroidetes bacteria on its surface.</title>
        <authorList>
            <person name="Treitli S.C."/>
            <person name="Kolisko M."/>
            <person name="Husnik F."/>
            <person name="Keeling P."/>
            <person name="Hampl V."/>
        </authorList>
    </citation>
    <scope>NUCLEOTIDE SEQUENCE [LARGE SCALE GENOMIC DNA]</scope>
    <source>
        <strain evidence="1">ST1C</strain>
    </source>
</reference>
<name>A0A5J4UUF7_9EUKA</name>
<proteinExistence type="predicted"/>
<accession>A0A5J4UUF7</accession>
<dbReference type="AlphaFoldDB" id="A0A5J4UUF7"/>
<sequence length="103" mass="11236">MCQYKQQVFLRRSQASTLSFFCLSKKDTGTGEEGAATTYARTDHTYHENVITNIKSKEVIGTRTAGTANVYSSSTHQHPLNIDPTVSNIQLVNATAAANGKQL</sequence>
<organism evidence="1 2">
    <name type="scientific">Streblomastix strix</name>
    <dbReference type="NCBI Taxonomy" id="222440"/>
    <lineage>
        <taxon>Eukaryota</taxon>
        <taxon>Metamonada</taxon>
        <taxon>Preaxostyla</taxon>
        <taxon>Oxymonadida</taxon>
        <taxon>Streblomastigidae</taxon>
        <taxon>Streblomastix</taxon>
    </lineage>
</organism>
<dbReference type="Proteomes" id="UP000324800">
    <property type="component" value="Unassembled WGS sequence"/>
</dbReference>
<evidence type="ECO:0000313" key="2">
    <source>
        <dbReference type="Proteomes" id="UP000324800"/>
    </source>
</evidence>
<protein>
    <submittedName>
        <fullName evidence="1">Uncharacterized protein</fullName>
    </submittedName>
</protein>
<dbReference type="EMBL" id="SNRW01012280">
    <property type="protein sequence ID" value="KAA6374027.1"/>
    <property type="molecule type" value="Genomic_DNA"/>
</dbReference>
<evidence type="ECO:0000313" key="1">
    <source>
        <dbReference type="EMBL" id="KAA6374027.1"/>
    </source>
</evidence>
<gene>
    <name evidence="1" type="ORF">EZS28_030446</name>
</gene>
<comment type="caution">
    <text evidence="1">The sequence shown here is derived from an EMBL/GenBank/DDBJ whole genome shotgun (WGS) entry which is preliminary data.</text>
</comment>